<protein>
    <submittedName>
        <fullName evidence="2">Flagellar hook-length control protein FliK</fullName>
    </submittedName>
</protein>
<keyword evidence="2" id="KW-0282">Flagellum</keyword>
<evidence type="ECO:0000259" key="1">
    <source>
        <dbReference type="Pfam" id="PF02120"/>
    </source>
</evidence>
<proteinExistence type="predicted"/>
<dbReference type="Pfam" id="PF02120">
    <property type="entry name" value="Flg_hook"/>
    <property type="match status" value="1"/>
</dbReference>
<dbReference type="RefSeq" id="WP_306389851.1">
    <property type="nucleotide sequence ID" value="NZ_JAVCAP010000020.1"/>
</dbReference>
<keyword evidence="3" id="KW-1185">Reference proteome</keyword>
<dbReference type="Gene3D" id="3.30.750.140">
    <property type="match status" value="1"/>
</dbReference>
<reference evidence="3" key="1">
    <citation type="journal article" date="2019" name="Int. J. Syst. Evol. Microbiol.">
        <title>The Global Catalogue of Microorganisms (GCM) 10K type strain sequencing project: providing services to taxonomists for standard genome sequencing and annotation.</title>
        <authorList>
            <consortium name="The Broad Institute Genomics Platform"/>
            <consortium name="The Broad Institute Genome Sequencing Center for Infectious Disease"/>
            <person name="Wu L."/>
            <person name="Ma J."/>
        </authorList>
    </citation>
    <scope>NUCLEOTIDE SEQUENCE [LARGE SCALE GENOMIC DNA]</scope>
    <source>
        <strain evidence="3">VKM B-3159</strain>
    </source>
</reference>
<keyword evidence="2" id="KW-0969">Cilium</keyword>
<feature type="domain" description="Flagellar hook-length control protein-like C-terminal" evidence="1">
    <location>
        <begin position="293"/>
        <end position="363"/>
    </location>
</feature>
<gene>
    <name evidence="2" type="ORF">Q9291_09735</name>
</gene>
<evidence type="ECO:0000313" key="3">
    <source>
        <dbReference type="Proteomes" id="UP001225906"/>
    </source>
</evidence>
<dbReference type="Proteomes" id="UP001225906">
    <property type="component" value="Unassembled WGS sequence"/>
</dbReference>
<keyword evidence="2" id="KW-0966">Cell projection</keyword>
<evidence type="ECO:0000313" key="2">
    <source>
        <dbReference type="EMBL" id="MDP8568129.1"/>
    </source>
</evidence>
<organism evidence="2 3">
    <name type="scientific">Methylophilus aquaticus</name>
    <dbReference type="NCBI Taxonomy" id="1971610"/>
    <lineage>
        <taxon>Bacteria</taxon>
        <taxon>Pseudomonadati</taxon>
        <taxon>Pseudomonadota</taxon>
        <taxon>Betaproteobacteria</taxon>
        <taxon>Nitrosomonadales</taxon>
        <taxon>Methylophilaceae</taxon>
        <taxon>Methylophilus</taxon>
    </lineage>
</organism>
<dbReference type="InterPro" id="IPR021136">
    <property type="entry name" value="Flagellar_hook_control-like_C"/>
</dbReference>
<dbReference type="InterPro" id="IPR038610">
    <property type="entry name" value="FliK-like_C_sf"/>
</dbReference>
<accession>A0ABT9JUC4</accession>
<dbReference type="EMBL" id="JAVCAP010000020">
    <property type="protein sequence ID" value="MDP8568129.1"/>
    <property type="molecule type" value="Genomic_DNA"/>
</dbReference>
<comment type="caution">
    <text evidence="2">The sequence shown here is derived from an EMBL/GenBank/DDBJ whole genome shotgun (WGS) entry which is preliminary data.</text>
</comment>
<sequence length="367" mass="40061">MIPIPQTLSARFVPLEAESLSAVSSILPVEGAQSEPPLWSRLRQGTQFTGVILGKEKPATEASSLATFKVQLNLPNQPPAVVLMQLPAQLAQQQSIQMQYMGQPHPAKDDVQVRWGLLPATRSAVASSAAGLQHEMAQSSTSDAELLQASQAGLGQASLVELSSPAKYLHRWINSPLFNEHSAALQAKAVVTHTPQKPQVLAQDLKHALDSSGLFYESHLKEATLGSRSWHQLLQEPQNKPQFMPPEMVAQQLQVLEQQRVVWHGEVWPGQDMHWEVAERDASPHPSEAPALNTMQSDLKLQLPQMGEVAVRIVMVNGRFNVQIKAEASDSVRQMQSARKRLAGSMQAAGLPLDTLQISMDASYASG</sequence>
<name>A0ABT9JUC4_9PROT</name>